<reference evidence="2" key="1">
    <citation type="journal article" date="2014" name="Front. Microbiol.">
        <title>High frequency of phylogenetically diverse reductive dehalogenase-homologous genes in deep subseafloor sedimentary metagenomes.</title>
        <authorList>
            <person name="Kawai M."/>
            <person name="Futagami T."/>
            <person name="Toyoda A."/>
            <person name="Takaki Y."/>
            <person name="Nishi S."/>
            <person name="Hori S."/>
            <person name="Arai W."/>
            <person name="Tsubouchi T."/>
            <person name="Morono Y."/>
            <person name="Uchiyama I."/>
            <person name="Ito T."/>
            <person name="Fujiyama A."/>
            <person name="Inagaki F."/>
            <person name="Takami H."/>
        </authorList>
    </citation>
    <scope>NUCLEOTIDE SEQUENCE</scope>
    <source>
        <strain evidence="2">Expedition CK06-06</strain>
    </source>
</reference>
<sequence>MLSEENEQDGNRACLDRWMRRLLRFAGTFNLFAGLGMIVLYHEGYRLFGIEKPQLVMPLQLTGMLVMLFGIGYHRVASRPVENYDLFLLGLLSKTGGSILGMYYVFWGPLPLFFLLFLFFADIIYLPFFWLILRRIAAIRGPLADAD</sequence>
<dbReference type="EMBL" id="BARS01030258">
    <property type="protein sequence ID" value="GAG19740.1"/>
    <property type="molecule type" value="Genomic_DNA"/>
</dbReference>
<feature type="transmembrane region" description="Helical" evidence="1">
    <location>
        <begin position="54"/>
        <end position="74"/>
    </location>
</feature>
<protein>
    <submittedName>
        <fullName evidence="2">Uncharacterized protein</fullName>
    </submittedName>
</protein>
<gene>
    <name evidence="2" type="ORF">S01H1_47207</name>
</gene>
<comment type="caution">
    <text evidence="2">The sequence shown here is derived from an EMBL/GenBank/DDBJ whole genome shotgun (WGS) entry which is preliminary data.</text>
</comment>
<keyword evidence="1" id="KW-0472">Membrane</keyword>
<accession>X0VNB0</accession>
<feature type="transmembrane region" description="Helical" evidence="1">
    <location>
        <begin position="22"/>
        <end position="42"/>
    </location>
</feature>
<name>X0VNB0_9ZZZZ</name>
<evidence type="ECO:0000313" key="2">
    <source>
        <dbReference type="EMBL" id="GAG19740.1"/>
    </source>
</evidence>
<evidence type="ECO:0000256" key="1">
    <source>
        <dbReference type="SAM" id="Phobius"/>
    </source>
</evidence>
<feature type="transmembrane region" description="Helical" evidence="1">
    <location>
        <begin position="112"/>
        <end position="133"/>
    </location>
</feature>
<feature type="transmembrane region" description="Helical" evidence="1">
    <location>
        <begin position="86"/>
        <end position="106"/>
    </location>
</feature>
<keyword evidence="1" id="KW-1133">Transmembrane helix</keyword>
<proteinExistence type="predicted"/>
<organism evidence="2">
    <name type="scientific">marine sediment metagenome</name>
    <dbReference type="NCBI Taxonomy" id="412755"/>
    <lineage>
        <taxon>unclassified sequences</taxon>
        <taxon>metagenomes</taxon>
        <taxon>ecological metagenomes</taxon>
    </lineage>
</organism>
<keyword evidence="1" id="KW-0812">Transmembrane</keyword>
<dbReference type="AlphaFoldDB" id="X0VNB0"/>